<proteinExistence type="predicted"/>
<evidence type="ECO:0000313" key="3">
    <source>
        <dbReference type="EnsemblPlants" id="AES61707"/>
    </source>
</evidence>
<keyword evidence="4" id="KW-1185">Reference proteome</keyword>
<sequence length="106" mass="11913">MEGYGYGSDHGSFGSERRIEIVSGRSYGFSQSYYVGRSESTGEVTRASHDGAAPVAKPWSFNDAATKRRKRIARYKVYAVEGKVKATFRNGIRWIKHTCSRIVHGY</sequence>
<reference evidence="1 4" key="2">
    <citation type="journal article" date="2014" name="BMC Genomics">
        <title>An improved genome release (version Mt4.0) for the model legume Medicago truncatula.</title>
        <authorList>
            <person name="Tang H."/>
            <person name="Krishnakumar V."/>
            <person name="Bidwell S."/>
            <person name="Rosen B."/>
            <person name="Chan A."/>
            <person name="Zhou S."/>
            <person name="Gentzbittel L."/>
            <person name="Childs K.L."/>
            <person name="Yandell M."/>
            <person name="Gundlach H."/>
            <person name="Mayer K.F."/>
            <person name="Schwartz D.C."/>
            <person name="Town C.D."/>
        </authorList>
    </citation>
    <scope>GENOME REANNOTATION</scope>
    <source>
        <strain evidence="3 4">cv. Jemalong A17</strain>
    </source>
</reference>
<evidence type="ECO:0000313" key="2">
    <source>
        <dbReference type="EMBL" id="RHN81067.1"/>
    </source>
</evidence>
<accession>G7IEH6</accession>
<evidence type="ECO:0000313" key="4">
    <source>
        <dbReference type="Proteomes" id="UP000002051"/>
    </source>
</evidence>
<reference evidence="1 4" key="1">
    <citation type="journal article" date="2011" name="Nature">
        <title>The Medicago genome provides insight into the evolution of rhizobial symbioses.</title>
        <authorList>
            <person name="Young N.D."/>
            <person name="Debelle F."/>
            <person name="Oldroyd G.E."/>
            <person name="Geurts R."/>
            <person name="Cannon S.B."/>
            <person name="Udvardi M.K."/>
            <person name="Benedito V.A."/>
            <person name="Mayer K.F."/>
            <person name="Gouzy J."/>
            <person name="Schoof H."/>
            <person name="Van de Peer Y."/>
            <person name="Proost S."/>
            <person name="Cook D.R."/>
            <person name="Meyers B.C."/>
            <person name="Spannagl M."/>
            <person name="Cheung F."/>
            <person name="De Mita S."/>
            <person name="Krishnakumar V."/>
            <person name="Gundlach H."/>
            <person name="Zhou S."/>
            <person name="Mudge J."/>
            <person name="Bharti A.K."/>
            <person name="Murray J.D."/>
            <person name="Naoumkina M.A."/>
            <person name="Rosen B."/>
            <person name="Silverstein K.A."/>
            <person name="Tang H."/>
            <person name="Rombauts S."/>
            <person name="Zhao P.X."/>
            <person name="Zhou P."/>
            <person name="Barbe V."/>
            <person name="Bardou P."/>
            <person name="Bechner M."/>
            <person name="Bellec A."/>
            <person name="Berger A."/>
            <person name="Berges H."/>
            <person name="Bidwell S."/>
            <person name="Bisseling T."/>
            <person name="Choisne N."/>
            <person name="Couloux A."/>
            <person name="Denny R."/>
            <person name="Deshpande S."/>
            <person name="Dai X."/>
            <person name="Doyle J.J."/>
            <person name="Dudez A.M."/>
            <person name="Farmer A.D."/>
            <person name="Fouteau S."/>
            <person name="Franken C."/>
            <person name="Gibelin C."/>
            <person name="Gish J."/>
            <person name="Goldstein S."/>
            <person name="Gonzalez A.J."/>
            <person name="Green P.J."/>
            <person name="Hallab A."/>
            <person name="Hartog M."/>
            <person name="Hua A."/>
            <person name="Humphray S.J."/>
            <person name="Jeong D.H."/>
            <person name="Jing Y."/>
            <person name="Jocker A."/>
            <person name="Kenton S.M."/>
            <person name="Kim D.J."/>
            <person name="Klee K."/>
            <person name="Lai H."/>
            <person name="Lang C."/>
            <person name="Lin S."/>
            <person name="Macmil S.L."/>
            <person name="Magdelenat G."/>
            <person name="Matthews L."/>
            <person name="McCorrison J."/>
            <person name="Monaghan E.L."/>
            <person name="Mun J.H."/>
            <person name="Najar F.Z."/>
            <person name="Nicholson C."/>
            <person name="Noirot C."/>
            <person name="O'Bleness M."/>
            <person name="Paule C.R."/>
            <person name="Poulain J."/>
            <person name="Prion F."/>
            <person name="Qin B."/>
            <person name="Qu C."/>
            <person name="Retzel E.F."/>
            <person name="Riddle C."/>
            <person name="Sallet E."/>
            <person name="Samain S."/>
            <person name="Samson N."/>
            <person name="Sanders I."/>
            <person name="Saurat O."/>
            <person name="Scarpelli C."/>
            <person name="Schiex T."/>
            <person name="Segurens B."/>
            <person name="Severin A.J."/>
            <person name="Sherrier D.J."/>
            <person name="Shi R."/>
            <person name="Sims S."/>
            <person name="Singer S.R."/>
            <person name="Sinharoy S."/>
            <person name="Sterck L."/>
            <person name="Viollet A."/>
            <person name="Wang B.B."/>
            <person name="Wang K."/>
            <person name="Wang M."/>
            <person name="Wang X."/>
            <person name="Warfsmann J."/>
            <person name="Weissenbach J."/>
            <person name="White D.D."/>
            <person name="White J.D."/>
            <person name="Wiley G.B."/>
            <person name="Wincker P."/>
            <person name="Xing Y."/>
            <person name="Yang L."/>
            <person name="Yao Z."/>
            <person name="Ying F."/>
            <person name="Zhai J."/>
            <person name="Zhou L."/>
            <person name="Zuber A."/>
            <person name="Denarie J."/>
            <person name="Dixon R.A."/>
            <person name="May G.D."/>
            <person name="Schwartz D.C."/>
            <person name="Rogers J."/>
            <person name="Quetier F."/>
            <person name="Town C.D."/>
            <person name="Roe B.A."/>
        </authorList>
    </citation>
    <scope>NUCLEOTIDE SEQUENCE [LARGE SCALE GENOMIC DNA]</scope>
    <source>
        <strain evidence="1">A17</strain>
        <strain evidence="3 4">cv. Jemalong A17</strain>
    </source>
</reference>
<reference evidence="3" key="3">
    <citation type="submission" date="2015-04" db="UniProtKB">
        <authorList>
            <consortium name="EnsemblPlants"/>
        </authorList>
    </citation>
    <scope>IDENTIFICATION</scope>
    <source>
        <strain evidence="3">cv. Jemalong A17</strain>
    </source>
</reference>
<organism evidence="1 4">
    <name type="scientific">Medicago truncatula</name>
    <name type="common">Barrel medic</name>
    <name type="synonym">Medicago tribuloides</name>
    <dbReference type="NCBI Taxonomy" id="3880"/>
    <lineage>
        <taxon>Eukaryota</taxon>
        <taxon>Viridiplantae</taxon>
        <taxon>Streptophyta</taxon>
        <taxon>Embryophyta</taxon>
        <taxon>Tracheophyta</taxon>
        <taxon>Spermatophyta</taxon>
        <taxon>Magnoliopsida</taxon>
        <taxon>eudicotyledons</taxon>
        <taxon>Gunneridae</taxon>
        <taxon>Pentapetalae</taxon>
        <taxon>rosids</taxon>
        <taxon>fabids</taxon>
        <taxon>Fabales</taxon>
        <taxon>Fabaceae</taxon>
        <taxon>Papilionoideae</taxon>
        <taxon>50 kb inversion clade</taxon>
        <taxon>NPAAA clade</taxon>
        <taxon>Hologalegina</taxon>
        <taxon>IRL clade</taxon>
        <taxon>Trifolieae</taxon>
        <taxon>Medicago</taxon>
    </lineage>
</organism>
<dbReference type="OMA" id="NKPWGFN"/>
<gene>
    <name evidence="3" type="primary">11407646</name>
    <name evidence="1" type="ordered locus">MTR_1g087730</name>
    <name evidence="2" type="ORF">MtrunA17_Chr1g0195031</name>
</gene>
<dbReference type="KEGG" id="mtr:11407646"/>
<dbReference type="STRING" id="3880.G7IEH6"/>
<reference evidence="2" key="5">
    <citation type="journal article" date="2018" name="Nat. Plants">
        <title>Whole-genome landscape of Medicago truncatula symbiotic genes.</title>
        <authorList>
            <person name="Pecrix Y."/>
            <person name="Gamas P."/>
            <person name="Carrere S."/>
        </authorList>
    </citation>
    <scope>NUCLEOTIDE SEQUENCE</scope>
    <source>
        <tissue evidence="2">Leaves</tissue>
    </source>
</reference>
<dbReference type="EMBL" id="PSQE01000001">
    <property type="protein sequence ID" value="RHN81067.1"/>
    <property type="molecule type" value="Genomic_DNA"/>
</dbReference>
<dbReference type="PANTHER" id="PTHR33193:SF66">
    <property type="entry name" value="DUF3511 DOMAIN PROTEIN"/>
    <property type="match status" value="1"/>
</dbReference>
<protein>
    <submittedName>
        <fullName evidence="1">DUF3511 domain protein</fullName>
    </submittedName>
</protein>
<dbReference type="EnsemblPlants" id="AES61707">
    <property type="protein sequence ID" value="AES61707"/>
    <property type="gene ID" value="MTR_1g087730"/>
</dbReference>
<dbReference type="eggNOG" id="ENOG502S73W">
    <property type="taxonomic scope" value="Eukaryota"/>
</dbReference>
<evidence type="ECO:0000313" key="1">
    <source>
        <dbReference type="EMBL" id="AES61707.1"/>
    </source>
</evidence>
<dbReference type="AlphaFoldDB" id="G7IEH6"/>
<dbReference type="PaxDb" id="3880-AES61707"/>
<dbReference type="Pfam" id="PF12023">
    <property type="entry name" value="DUF3511"/>
    <property type="match status" value="1"/>
</dbReference>
<dbReference type="HOGENOM" id="CLU_120180_1_0_1"/>
<dbReference type="Proteomes" id="UP000265566">
    <property type="component" value="Chromosome 1"/>
</dbReference>
<dbReference type="InterPro" id="IPR021899">
    <property type="entry name" value="DUF3511"/>
</dbReference>
<evidence type="ECO:0000313" key="5">
    <source>
        <dbReference type="Proteomes" id="UP000265566"/>
    </source>
</evidence>
<dbReference type="OrthoDB" id="660385at2759"/>
<reference evidence="5" key="4">
    <citation type="journal article" date="2018" name="Nat. Plants">
        <title>Whole-genome landscape of Medicago truncatula symbiotic genes.</title>
        <authorList>
            <person name="Pecrix Y."/>
            <person name="Staton S.E."/>
            <person name="Sallet E."/>
            <person name="Lelandais-Briere C."/>
            <person name="Moreau S."/>
            <person name="Carrere S."/>
            <person name="Blein T."/>
            <person name="Jardinaud M.F."/>
            <person name="Latrasse D."/>
            <person name="Zouine M."/>
            <person name="Zahm M."/>
            <person name="Kreplak J."/>
            <person name="Mayjonade B."/>
            <person name="Satge C."/>
            <person name="Perez M."/>
            <person name="Cauet S."/>
            <person name="Marande W."/>
            <person name="Chantry-Darmon C."/>
            <person name="Lopez-Roques C."/>
            <person name="Bouchez O."/>
            <person name="Berard A."/>
            <person name="Debelle F."/>
            <person name="Munos S."/>
            <person name="Bendahmane A."/>
            <person name="Berges H."/>
            <person name="Niebel A."/>
            <person name="Buitink J."/>
            <person name="Frugier F."/>
            <person name="Benhamed M."/>
            <person name="Crespi M."/>
            <person name="Gouzy J."/>
            <person name="Gamas P."/>
        </authorList>
    </citation>
    <scope>NUCLEOTIDE SEQUENCE [LARGE SCALE GENOMIC DNA]</scope>
    <source>
        <strain evidence="5">cv. Jemalong A17</strain>
    </source>
</reference>
<dbReference type="EMBL" id="CM001217">
    <property type="protein sequence ID" value="AES61707.1"/>
    <property type="molecule type" value="Genomic_DNA"/>
</dbReference>
<dbReference type="Gramene" id="rna5062">
    <property type="protein sequence ID" value="RHN81067.1"/>
    <property type="gene ID" value="gene5062"/>
</dbReference>
<dbReference type="PANTHER" id="PTHR33193">
    <property type="entry name" value="DOMAIN PROTEIN, PUTATIVE (DUF3511)-RELATED"/>
    <property type="match status" value="1"/>
</dbReference>
<name>G7IEH6_MEDTR</name>
<dbReference type="Proteomes" id="UP000002051">
    <property type="component" value="Unassembled WGS sequence"/>
</dbReference>